<sequence>MPLKKELRGPSNFCEWVVGTTIPTILGPEKKSKKQKSTTRDVIKVQVTTDDESGEDTLKISYPRTRGRRKKAASKDGTKPKKVRFEEVPQKSALKKITKAYTISESSEENANASDSSADASSDSSGPTMVLIPEENIRVHAVQVTEDPKVEESSGDESEVDDDPSPTCKCKRCIRGRQKLARRKRKAASCEKLPSEESEDTSNTETDDSDEPEKAKENEKTSEKKADEKKDKDSPKRKGKKKRQKPQPVTVESEDSESEFKDDANNESTTSEDGGKNTSKKKHNKTKQAEQEDQQQKSDKSEERVQHQDCQGDAEKEEKNKKKSHSKGKRAESSDAKQKKDKHTKSYPEAMPGPNPRRPNLIEPIRAEVIQTERVIESQEDPPPNAYYDHANNVLRVYHGPVYGGHHNKGLYPLRDPKNLPLPLGTAHPTQNPYFHGFGNGPPQPQPQPQPPTQDSKPGAQWTGGMWPGMQWPYAPPFAAGPPGPVLAPEATEPPPPPPPPPPVNGSKGAFSDRAGRNNVAPVGVEVSHQRPMALKMRSRELTHALKDGKPNPYYSGSKQHSSPFRSYTKTSPASHRLGAASKAGSRQASASGWNNDGAAGSVKQGSQTGHWGQSNTGGSRTQDAGGWGGSQNQQQTDTWGGGQQEKTQQNDFWGSAGSGGLPDQTGQGGWGKTEEQQNQGWGGEPQTVEETNETTPQSNVMPGTFESAGWGDLTMAADTKGAVEQDDIPTSTW</sequence>
<evidence type="ECO:0000313" key="2">
    <source>
        <dbReference type="EMBL" id="KAK0386317.1"/>
    </source>
</evidence>
<reference evidence="2" key="1">
    <citation type="submission" date="2022-10" db="EMBL/GenBank/DDBJ databases">
        <title>Determination and structural analysis of whole genome sequence of Sarocladium strictum F4-1.</title>
        <authorList>
            <person name="Hu L."/>
            <person name="Jiang Y."/>
        </authorList>
    </citation>
    <scope>NUCLEOTIDE SEQUENCE</scope>
    <source>
        <strain evidence="2">F4-1</strain>
    </source>
</reference>
<feature type="compositionally biased region" description="Acidic residues" evidence="1">
    <location>
        <begin position="196"/>
        <end position="211"/>
    </location>
</feature>
<accession>A0AA39GFC9</accession>
<proteinExistence type="predicted"/>
<feature type="compositionally biased region" description="Basic and acidic residues" evidence="1">
    <location>
        <begin position="212"/>
        <end position="236"/>
    </location>
</feature>
<feature type="compositionally biased region" description="Acidic residues" evidence="1">
    <location>
        <begin position="153"/>
        <end position="164"/>
    </location>
</feature>
<feature type="compositionally biased region" description="Pro residues" evidence="1">
    <location>
        <begin position="442"/>
        <end position="452"/>
    </location>
</feature>
<evidence type="ECO:0000256" key="1">
    <source>
        <dbReference type="SAM" id="MobiDB-lite"/>
    </source>
</evidence>
<comment type="caution">
    <text evidence="2">The sequence shown here is derived from an EMBL/GenBank/DDBJ whole genome shotgun (WGS) entry which is preliminary data.</text>
</comment>
<organism evidence="2 3">
    <name type="scientific">Sarocladium strictum</name>
    <name type="common">Black bundle disease fungus</name>
    <name type="synonym">Acremonium strictum</name>
    <dbReference type="NCBI Taxonomy" id="5046"/>
    <lineage>
        <taxon>Eukaryota</taxon>
        <taxon>Fungi</taxon>
        <taxon>Dikarya</taxon>
        <taxon>Ascomycota</taxon>
        <taxon>Pezizomycotina</taxon>
        <taxon>Sordariomycetes</taxon>
        <taxon>Hypocreomycetidae</taxon>
        <taxon>Hypocreales</taxon>
        <taxon>Sarocladiaceae</taxon>
        <taxon>Sarocladium</taxon>
    </lineage>
</organism>
<feature type="region of interest" description="Disordered" evidence="1">
    <location>
        <begin position="49"/>
        <end position="361"/>
    </location>
</feature>
<evidence type="ECO:0000313" key="3">
    <source>
        <dbReference type="Proteomes" id="UP001175261"/>
    </source>
</evidence>
<feature type="compositionally biased region" description="Basic residues" evidence="1">
    <location>
        <begin position="169"/>
        <end position="187"/>
    </location>
</feature>
<feature type="compositionally biased region" description="Polar residues" evidence="1">
    <location>
        <begin position="604"/>
        <end position="623"/>
    </location>
</feature>
<feature type="compositionally biased region" description="Basic and acidic residues" evidence="1">
    <location>
        <begin position="538"/>
        <end position="550"/>
    </location>
</feature>
<protein>
    <submittedName>
        <fullName evidence="2">Uncharacterized protein</fullName>
    </submittedName>
</protein>
<feature type="compositionally biased region" description="Basic and acidic residues" evidence="1">
    <location>
        <begin position="329"/>
        <end position="338"/>
    </location>
</feature>
<dbReference type="EMBL" id="JAPDFR010000005">
    <property type="protein sequence ID" value="KAK0386317.1"/>
    <property type="molecule type" value="Genomic_DNA"/>
</dbReference>
<feature type="compositionally biased region" description="Basic and acidic residues" evidence="1">
    <location>
        <begin position="73"/>
        <end position="89"/>
    </location>
</feature>
<dbReference type="AlphaFoldDB" id="A0AA39GFC9"/>
<feature type="compositionally biased region" description="Pro residues" evidence="1">
    <location>
        <begin position="474"/>
        <end position="504"/>
    </location>
</feature>
<keyword evidence="3" id="KW-1185">Reference proteome</keyword>
<feature type="compositionally biased region" description="Low complexity" evidence="1">
    <location>
        <begin position="109"/>
        <end position="125"/>
    </location>
</feature>
<feature type="region of interest" description="Disordered" evidence="1">
    <location>
        <begin position="422"/>
        <end position="734"/>
    </location>
</feature>
<feature type="compositionally biased region" description="Gly residues" evidence="1">
    <location>
        <begin position="657"/>
        <end position="672"/>
    </location>
</feature>
<gene>
    <name evidence="2" type="ORF">NLU13_6154</name>
</gene>
<feature type="compositionally biased region" description="Polar residues" evidence="1">
    <location>
        <begin position="585"/>
        <end position="595"/>
    </location>
</feature>
<dbReference type="Proteomes" id="UP001175261">
    <property type="component" value="Unassembled WGS sequence"/>
</dbReference>
<feature type="compositionally biased region" description="Polar residues" evidence="1">
    <location>
        <begin position="555"/>
        <end position="574"/>
    </location>
</feature>
<feature type="compositionally biased region" description="Basic and acidic residues" evidence="1">
    <location>
        <begin position="287"/>
        <end position="307"/>
    </location>
</feature>
<name>A0AA39GFC9_SARSR</name>